<dbReference type="Gene3D" id="3.40.50.720">
    <property type="entry name" value="NAD(P)-binding Rossmann-like Domain"/>
    <property type="match status" value="1"/>
</dbReference>
<evidence type="ECO:0000259" key="6">
    <source>
        <dbReference type="Pfam" id="PF14833"/>
    </source>
</evidence>
<reference evidence="7 8" key="1">
    <citation type="submission" date="2020-03" db="EMBL/GenBank/DDBJ databases">
        <title>Whole genome shotgun sequence of Phytohabitans houttuyneae NBRC 108639.</title>
        <authorList>
            <person name="Komaki H."/>
            <person name="Tamura T."/>
        </authorList>
    </citation>
    <scope>NUCLEOTIDE SEQUENCE [LARGE SCALE GENOMIC DNA]</scope>
    <source>
        <strain evidence="7 8">NBRC 108639</strain>
    </source>
</reference>
<feature type="domain" description="6-phosphogluconate dehydrogenase NADP-binding" evidence="5">
    <location>
        <begin position="2"/>
        <end position="158"/>
    </location>
</feature>
<dbReference type="InterPro" id="IPR008927">
    <property type="entry name" value="6-PGluconate_DH-like_C_sf"/>
</dbReference>
<dbReference type="GO" id="GO:0051287">
    <property type="term" value="F:NAD binding"/>
    <property type="evidence" value="ECO:0007669"/>
    <property type="project" value="InterPro"/>
</dbReference>
<dbReference type="GO" id="GO:0016491">
    <property type="term" value="F:oxidoreductase activity"/>
    <property type="evidence" value="ECO:0007669"/>
    <property type="project" value="UniProtKB-KW"/>
</dbReference>
<dbReference type="InterPro" id="IPR036291">
    <property type="entry name" value="NAD(P)-bd_dom_sf"/>
</dbReference>
<gene>
    <name evidence="7" type="ORF">Phou_089460</name>
</gene>
<evidence type="ECO:0000256" key="1">
    <source>
        <dbReference type="ARBA" id="ARBA00009080"/>
    </source>
</evidence>
<accession>A0A6V8KSG8</accession>
<dbReference type="Pfam" id="PF03446">
    <property type="entry name" value="NAD_binding_2"/>
    <property type="match status" value="1"/>
</dbReference>
<evidence type="ECO:0000256" key="2">
    <source>
        <dbReference type="ARBA" id="ARBA00023002"/>
    </source>
</evidence>
<feature type="domain" description="3-hydroxyisobutyrate dehydrogenase-like NAD-binding" evidence="6">
    <location>
        <begin position="161"/>
        <end position="281"/>
    </location>
</feature>
<dbReference type="InterPro" id="IPR029154">
    <property type="entry name" value="HIBADH-like_NADP-bd"/>
</dbReference>
<keyword evidence="2" id="KW-0560">Oxidoreductase</keyword>
<dbReference type="PIRSF" id="PIRSF000103">
    <property type="entry name" value="HIBADH"/>
    <property type="match status" value="1"/>
</dbReference>
<feature type="active site" evidence="4">
    <location>
        <position position="167"/>
    </location>
</feature>
<organism evidence="7 8">
    <name type="scientific">Phytohabitans houttuyneae</name>
    <dbReference type="NCBI Taxonomy" id="1076126"/>
    <lineage>
        <taxon>Bacteria</taxon>
        <taxon>Bacillati</taxon>
        <taxon>Actinomycetota</taxon>
        <taxon>Actinomycetes</taxon>
        <taxon>Micromonosporales</taxon>
        <taxon>Micromonosporaceae</taxon>
    </lineage>
</organism>
<keyword evidence="8" id="KW-1185">Reference proteome</keyword>
<evidence type="ECO:0000259" key="5">
    <source>
        <dbReference type="Pfam" id="PF03446"/>
    </source>
</evidence>
<dbReference type="InterPro" id="IPR051265">
    <property type="entry name" value="HIBADH-related_NP60_sf"/>
</dbReference>
<dbReference type="PANTHER" id="PTHR43580:SF2">
    <property type="entry name" value="CYTOKINE-LIKE NUCLEAR FACTOR N-PAC"/>
    <property type="match status" value="1"/>
</dbReference>
<dbReference type="AlphaFoldDB" id="A0A6V8KSG8"/>
<dbReference type="RefSeq" id="WP_218579575.1">
    <property type="nucleotide sequence ID" value="NZ_BAABGO010000008.1"/>
</dbReference>
<dbReference type="Proteomes" id="UP000482800">
    <property type="component" value="Unassembled WGS sequence"/>
</dbReference>
<dbReference type="Gene3D" id="1.10.1040.10">
    <property type="entry name" value="N-(1-d-carboxylethyl)-l-norvaline Dehydrogenase, domain 2"/>
    <property type="match status" value="1"/>
</dbReference>
<dbReference type="PANTHER" id="PTHR43580">
    <property type="entry name" value="OXIDOREDUCTASE GLYR1-RELATED"/>
    <property type="match status" value="1"/>
</dbReference>
<comment type="similarity">
    <text evidence="1">Belongs to the HIBADH-related family.</text>
</comment>
<proteinExistence type="inferred from homology"/>
<dbReference type="EMBL" id="BLPF01000004">
    <property type="protein sequence ID" value="GFJ84766.1"/>
    <property type="molecule type" value="Genomic_DNA"/>
</dbReference>
<dbReference type="InterPro" id="IPR013328">
    <property type="entry name" value="6PGD_dom2"/>
</dbReference>
<dbReference type="SUPFAM" id="SSF48179">
    <property type="entry name" value="6-phosphogluconate dehydrogenase C-terminal domain-like"/>
    <property type="match status" value="1"/>
</dbReference>
<comment type="caution">
    <text evidence="7">The sequence shown here is derived from an EMBL/GenBank/DDBJ whole genome shotgun (WGS) entry which is preliminary data.</text>
</comment>
<dbReference type="InterPro" id="IPR015815">
    <property type="entry name" value="HIBADH-related"/>
</dbReference>
<dbReference type="SUPFAM" id="SSF51735">
    <property type="entry name" value="NAD(P)-binding Rossmann-fold domains"/>
    <property type="match status" value="1"/>
</dbReference>
<evidence type="ECO:0000256" key="3">
    <source>
        <dbReference type="ARBA" id="ARBA00023027"/>
    </source>
</evidence>
<evidence type="ECO:0000256" key="4">
    <source>
        <dbReference type="PIRSR" id="PIRSR000103-1"/>
    </source>
</evidence>
<sequence length="289" mass="29712">MNVAIIGTGRMGAAMAVRLRESGADVVVWNRTRDKAEATGCAVAQTAREAVAEAGTVLVSLADDAAVHAAYDGPDGVAAGLREGTVVVESSTVDPETVRRLEPLVTGRGAVLLDGPVSGSTALVEKGQLTFMVGGPAEGVERARPALDLLARQVFHVGDLGSGAVVKLAVNTVVLALNQALAESLVLAERAGVPRETTYEVLANSAIGSAFVSYKRAAFERPDEAPVAFSIDLVAKDLDLVRQLAARVGARMPQADTNLGVASAAVAAALGDRDMSAIAAYLRTRSGEL</sequence>
<dbReference type="InterPro" id="IPR006115">
    <property type="entry name" value="6PGDH_NADP-bd"/>
</dbReference>
<name>A0A6V8KSG8_9ACTN</name>
<evidence type="ECO:0000313" key="7">
    <source>
        <dbReference type="EMBL" id="GFJ84766.1"/>
    </source>
</evidence>
<evidence type="ECO:0000313" key="8">
    <source>
        <dbReference type="Proteomes" id="UP000482800"/>
    </source>
</evidence>
<dbReference type="GO" id="GO:0050661">
    <property type="term" value="F:NADP binding"/>
    <property type="evidence" value="ECO:0007669"/>
    <property type="project" value="InterPro"/>
</dbReference>
<dbReference type="Pfam" id="PF14833">
    <property type="entry name" value="NAD_binding_11"/>
    <property type="match status" value="1"/>
</dbReference>
<protein>
    <submittedName>
        <fullName evidence="7">3-hydroxyisobutyrate dehydrogenase</fullName>
    </submittedName>
</protein>
<reference evidence="7 8" key="2">
    <citation type="submission" date="2020-03" db="EMBL/GenBank/DDBJ databases">
        <authorList>
            <person name="Ichikawa N."/>
            <person name="Kimura A."/>
            <person name="Kitahashi Y."/>
            <person name="Uohara A."/>
        </authorList>
    </citation>
    <scope>NUCLEOTIDE SEQUENCE [LARGE SCALE GENOMIC DNA]</scope>
    <source>
        <strain evidence="7 8">NBRC 108639</strain>
    </source>
</reference>
<keyword evidence="3" id="KW-0520">NAD</keyword>